<reference evidence="1" key="2">
    <citation type="submission" date="2006-01" db="EMBL/GenBank/DDBJ databases">
        <authorList>
            <person name="Genoscope"/>
        </authorList>
    </citation>
    <scope>NUCLEOTIDE SEQUENCE</scope>
</reference>
<gene>
    <name evidence="1" type="ORF">kustc0542</name>
</gene>
<accession>Q1PVM5</accession>
<evidence type="ECO:0000313" key="1">
    <source>
        <dbReference type="EMBL" id="CAJ71287.1"/>
    </source>
</evidence>
<organism evidence="1">
    <name type="scientific">Kuenenia stuttgartiensis</name>
    <dbReference type="NCBI Taxonomy" id="174633"/>
    <lineage>
        <taxon>Bacteria</taxon>
        <taxon>Pseudomonadati</taxon>
        <taxon>Planctomycetota</taxon>
        <taxon>Candidatus Brocadiia</taxon>
        <taxon>Candidatus Brocadiales</taxon>
        <taxon>Candidatus Brocadiaceae</taxon>
        <taxon>Candidatus Kuenenia</taxon>
    </lineage>
</organism>
<protein>
    <submittedName>
        <fullName evidence="1">Predicted orf</fullName>
    </submittedName>
</protein>
<sequence>MRNDKRLFFVVLNIIDNGAFIKNRALKNIWQLFNAIYLH</sequence>
<name>Q1PVM5_KUEST</name>
<dbReference type="AlphaFoldDB" id="Q1PVM5"/>
<reference evidence="1" key="1">
    <citation type="journal article" date="2006" name="Nature">
        <title>Deciphering the evolution and metabolism of an anammox bacterium from a community genome.</title>
        <authorList>
            <person name="Strous M."/>
            <person name="Pelletier E."/>
            <person name="Mangenot S."/>
            <person name="Rattei T."/>
            <person name="Lehner A."/>
            <person name="Taylor M.W."/>
            <person name="Horn M."/>
            <person name="Daims H."/>
            <person name="Bartol-Mavel D."/>
            <person name="Wincker P."/>
            <person name="Barbe V."/>
            <person name="Fonknechten N."/>
            <person name="Vallenet D."/>
            <person name="Segurens B."/>
            <person name="Schenowitz-Truong C."/>
            <person name="Medigue C."/>
            <person name="Collingro A."/>
            <person name="Snel B."/>
            <person name="Dutilh B.E."/>
            <person name="OpDenCamp H.J.M."/>
            <person name="vanDerDrift C."/>
            <person name="Cirpus I."/>
            <person name="vanDePas-Schoonen K.T."/>
            <person name="Harhangi H.R."/>
            <person name="vanNiftrik L."/>
            <person name="Schmid M."/>
            <person name="Keltjens J."/>
            <person name="vanDeVossenberg J."/>
            <person name="Kartal B."/>
            <person name="Meier H."/>
            <person name="Frishman D."/>
            <person name="Huynen M.A."/>
            <person name="Mewes H."/>
            <person name="Weissenbach J."/>
            <person name="Jetten M.S.M."/>
            <person name="Wagner M."/>
            <person name="LePaslier D."/>
        </authorList>
    </citation>
    <scope>NUCLEOTIDE SEQUENCE</scope>
</reference>
<dbReference type="EMBL" id="CT573073">
    <property type="protein sequence ID" value="CAJ71287.1"/>
    <property type="molecule type" value="Genomic_DNA"/>
</dbReference>
<proteinExistence type="predicted"/>